<name>A0A9P8PPP4_9ASCO</name>
<feature type="chain" id="PRO_5040110639" description="Secreted protein" evidence="1">
    <location>
        <begin position="17"/>
        <end position="111"/>
    </location>
</feature>
<dbReference type="AlphaFoldDB" id="A0A9P8PPP4"/>
<reference evidence="2" key="1">
    <citation type="journal article" date="2021" name="Open Biol.">
        <title>Shared evolutionary footprints suggest mitochondrial oxidative damage underlies multiple complex I losses in fungi.</title>
        <authorList>
            <person name="Schikora-Tamarit M.A."/>
            <person name="Marcet-Houben M."/>
            <person name="Nosek J."/>
            <person name="Gabaldon T."/>
        </authorList>
    </citation>
    <scope>NUCLEOTIDE SEQUENCE</scope>
    <source>
        <strain evidence="2">NCAIM Y.01608</strain>
    </source>
</reference>
<keyword evidence="3" id="KW-1185">Reference proteome</keyword>
<sequence>MPSIVWSSWMLPSSLALPRMATMSRMLEGGTLPRDMYVSMIWKYAVRVSMLAARVAKSRTLESNFARSLDSNRLKLNFRQLATNKVNSVCDSSRSGRLFSVLHRYLKNGYG</sequence>
<evidence type="ECO:0000313" key="2">
    <source>
        <dbReference type="EMBL" id="KAH3675300.1"/>
    </source>
</evidence>
<proteinExistence type="predicted"/>
<evidence type="ECO:0000256" key="1">
    <source>
        <dbReference type="SAM" id="SignalP"/>
    </source>
</evidence>
<gene>
    <name evidence="2" type="ORF">OGATHE_001640</name>
</gene>
<organism evidence="2 3">
    <name type="scientific">Ogataea polymorpha</name>
    <dbReference type="NCBI Taxonomy" id="460523"/>
    <lineage>
        <taxon>Eukaryota</taxon>
        <taxon>Fungi</taxon>
        <taxon>Dikarya</taxon>
        <taxon>Ascomycota</taxon>
        <taxon>Saccharomycotina</taxon>
        <taxon>Pichiomycetes</taxon>
        <taxon>Pichiales</taxon>
        <taxon>Pichiaceae</taxon>
        <taxon>Ogataea</taxon>
    </lineage>
</organism>
<dbReference type="EMBL" id="JAEUBD010000382">
    <property type="protein sequence ID" value="KAH3675300.1"/>
    <property type="molecule type" value="Genomic_DNA"/>
</dbReference>
<feature type="signal peptide" evidence="1">
    <location>
        <begin position="1"/>
        <end position="16"/>
    </location>
</feature>
<evidence type="ECO:0000313" key="3">
    <source>
        <dbReference type="Proteomes" id="UP000788993"/>
    </source>
</evidence>
<reference evidence="2" key="2">
    <citation type="submission" date="2021-01" db="EMBL/GenBank/DDBJ databases">
        <authorList>
            <person name="Schikora-Tamarit M.A."/>
        </authorList>
    </citation>
    <scope>NUCLEOTIDE SEQUENCE</scope>
    <source>
        <strain evidence="2">NCAIM Y.01608</strain>
    </source>
</reference>
<keyword evidence="1" id="KW-0732">Signal</keyword>
<comment type="caution">
    <text evidence="2">The sequence shown here is derived from an EMBL/GenBank/DDBJ whole genome shotgun (WGS) entry which is preliminary data.</text>
</comment>
<accession>A0A9P8PPP4</accession>
<protein>
    <recommendedName>
        <fullName evidence="4">Secreted protein</fullName>
    </recommendedName>
</protein>
<evidence type="ECO:0008006" key="4">
    <source>
        <dbReference type="Google" id="ProtNLM"/>
    </source>
</evidence>
<dbReference type="Proteomes" id="UP000788993">
    <property type="component" value="Unassembled WGS sequence"/>
</dbReference>